<dbReference type="EMBL" id="FNTD01000004">
    <property type="protein sequence ID" value="SEC68650.1"/>
    <property type="molecule type" value="Genomic_DNA"/>
</dbReference>
<name>A0A1H4UJ73_9ACTN</name>
<dbReference type="STRING" id="67331.SAMN04490357_2633"/>
<dbReference type="SUPFAM" id="SSF54637">
    <property type="entry name" value="Thioesterase/thiol ester dehydrase-isomerase"/>
    <property type="match status" value="1"/>
</dbReference>
<reference evidence="2 3" key="1">
    <citation type="submission" date="2016-10" db="EMBL/GenBank/DDBJ databases">
        <authorList>
            <person name="de Groot N.N."/>
        </authorList>
    </citation>
    <scope>NUCLEOTIDE SEQUENCE [LARGE SCALE GENOMIC DNA]</scope>
    <source>
        <strain evidence="2 3">DSM 40306</strain>
    </source>
</reference>
<dbReference type="AlphaFoldDB" id="A0A1H4UJ73"/>
<proteinExistence type="predicted"/>
<dbReference type="GO" id="GO:0016829">
    <property type="term" value="F:lyase activity"/>
    <property type="evidence" value="ECO:0007669"/>
    <property type="project" value="UniProtKB-KW"/>
</dbReference>
<evidence type="ECO:0000256" key="1">
    <source>
        <dbReference type="SAM" id="MobiDB-lite"/>
    </source>
</evidence>
<evidence type="ECO:0000313" key="2">
    <source>
        <dbReference type="EMBL" id="SEC68650.1"/>
    </source>
</evidence>
<dbReference type="Gene3D" id="3.10.129.10">
    <property type="entry name" value="Hotdog Thioesterase"/>
    <property type="match status" value="1"/>
</dbReference>
<dbReference type="InterPro" id="IPR029069">
    <property type="entry name" value="HotDog_dom_sf"/>
</dbReference>
<sequence>MPMTIAEGSADGDAHVTARLRVRIGQEEAHYAGELVDGARLLRLFGDLVTEITIRTDGDEGLLSAYSDVRFTAPVRPGDYIEATARLTRSTRLRRFVALEARKVIASHDTSTSAAQVLAEPVVVCTANAVTVVPKPKRTGSSDSVRSPGEKEAVPMGGRQ</sequence>
<evidence type="ECO:0000313" key="3">
    <source>
        <dbReference type="Proteomes" id="UP000182375"/>
    </source>
</evidence>
<organism evidence="2 3">
    <name type="scientific">Streptomyces misionensis</name>
    <dbReference type="NCBI Taxonomy" id="67331"/>
    <lineage>
        <taxon>Bacteria</taxon>
        <taxon>Bacillati</taxon>
        <taxon>Actinomycetota</taxon>
        <taxon>Actinomycetes</taxon>
        <taxon>Kitasatosporales</taxon>
        <taxon>Streptomycetaceae</taxon>
        <taxon>Streptomyces</taxon>
    </lineage>
</organism>
<keyword evidence="2" id="KW-0456">Lyase</keyword>
<dbReference type="Proteomes" id="UP000182375">
    <property type="component" value="Unassembled WGS sequence"/>
</dbReference>
<feature type="region of interest" description="Disordered" evidence="1">
    <location>
        <begin position="134"/>
        <end position="160"/>
    </location>
</feature>
<gene>
    <name evidence="2" type="ORF">SAMN04490357_2633</name>
</gene>
<accession>A0A1H4UJ73</accession>
<protein>
    <submittedName>
        <fullName evidence="2">3-aminobutyryl-CoA ammonia-lyase</fullName>
    </submittedName>
</protein>